<keyword evidence="4" id="KW-0444">Lipid biosynthesis</keyword>
<dbReference type="PANTHER" id="PTHR34299:SF1">
    <property type="entry name" value="DIACYLGLYCEROL KINASE"/>
    <property type="match status" value="1"/>
</dbReference>
<feature type="binding site" evidence="17">
    <location>
        <position position="73"/>
    </location>
    <ligand>
        <name>ATP</name>
        <dbReference type="ChEBI" id="CHEBI:30616"/>
    </ligand>
</feature>
<feature type="active site" description="Proton acceptor" evidence="15">
    <location>
        <position position="66"/>
    </location>
</feature>
<keyword evidence="5" id="KW-0808">Transferase</keyword>
<feature type="transmembrane region" description="Helical" evidence="19">
    <location>
        <begin position="93"/>
        <end position="115"/>
    </location>
</feature>
<evidence type="ECO:0000256" key="3">
    <source>
        <dbReference type="ARBA" id="ARBA00022475"/>
    </source>
</evidence>
<keyword evidence="18" id="KW-0479">Metal-binding</keyword>
<evidence type="ECO:0000256" key="9">
    <source>
        <dbReference type="ARBA" id="ARBA00022840"/>
    </source>
</evidence>
<evidence type="ECO:0000256" key="17">
    <source>
        <dbReference type="PIRSR" id="PIRSR600829-3"/>
    </source>
</evidence>
<feature type="binding site" evidence="17">
    <location>
        <begin position="91"/>
        <end position="92"/>
    </location>
    <ligand>
        <name>ATP</name>
        <dbReference type="ChEBI" id="CHEBI:30616"/>
    </ligand>
</feature>
<keyword evidence="18" id="KW-0460">Magnesium</keyword>
<dbReference type="PANTHER" id="PTHR34299">
    <property type="entry name" value="DIACYLGLYCEROL KINASE"/>
    <property type="match status" value="1"/>
</dbReference>
<evidence type="ECO:0000256" key="8">
    <source>
        <dbReference type="ARBA" id="ARBA00022777"/>
    </source>
</evidence>
<protein>
    <submittedName>
        <fullName evidence="20">Diacylglycerol kinase</fullName>
    </submittedName>
</protein>
<feature type="binding site" evidence="18">
    <location>
        <position position="73"/>
    </location>
    <ligand>
        <name>a divalent metal cation</name>
        <dbReference type="ChEBI" id="CHEBI:60240"/>
    </ligand>
</feature>
<dbReference type="GO" id="GO:0005524">
    <property type="term" value="F:ATP binding"/>
    <property type="evidence" value="ECO:0007669"/>
    <property type="project" value="UniProtKB-KW"/>
</dbReference>
<evidence type="ECO:0000313" key="21">
    <source>
        <dbReference type="Proteomes" id="UP000231019"/>
    </source>
</evidence>
<dbReference type="InterPro" id="IPR036945">
    <property type="entry name" value="DAGK_sf"/>
</dbReference>
<keyword evidence="7 17" id="KW-0547">Nucleotide-binding</keyword>
<comment type="similarity">
    <text evidence="2">Belongs to the bacterial diacylglycerol kinase family.</text>
</comment>
<evidence type="ECO:0000256" key="5">
    <source>
        <dbReference type="ARBA" id="ARBA00022679"/>
    </source>
</evidence>
<dbReference type="EMBL" id="PFFQ01000032">
    <property type="protein sequence ID" value="PIW16951.1"/>
    <property type="molecule type" value="Genomic_DNA"/>
</dbReference>
<reference evidence="20 21" key="1">
    <citation type="submission" date="2017-09" db="EMBL/GenBank/DDBJ databases">
        <title>Depth-based differentiation of microbial function through sediment-hosted aquifers and enrichment of novel symbionts in the deep terrestrial subsurface.</title>
        <authorList>
            <person name="Probst A.J."/>
            <person name="Ladd B."/>
            <person name="Jarett J.K."/>
            <person name="Geller-Mcgrath D.E."/>
            <person name="Sieber C.M."/>
            <person name="Emerson J.B."/>
            <person name="Anantharaman K."/>
            <person name="Thomas B.C."/>
            <person name="Malmstrom R."/>
            <person name="Stieglmeier M."/>
            <person name="Klingl A."/>
            <person name="Woyke T."/>
            <person name="Ryan C.M."/>
            <person name="Banfield J.F."/>
        </authorList>
    </citation>
    <scope>NUCLEOTIDE SEQUENCE [LARGE SCALE GENOMIC DNA]</scope>
    <source>
        <strain evidence="20">CG17_big_fil_post_rev_8_21_14_2_50_48_46</strain>
    </source>
</reference>
<evidence type="ECO:0000256" key="6">
    <source>
        <dbReference type="ARBA" id="ARBA00022692"/>
    </source>
</evidence>
<evidence type="ECO:0000256" key="2">
    <source>
        <dbReference type="ARBA" id="ARBA00005967"/>
    </source>
</evidence>
<evidence type="ECO:0000256" key="4">
    <source>
        <dbReference type="ARBA" id="ARBA00022516"/>
    </source>
</evidence>
<evidence type="ECO:0000256" key="15">
    <source>
        <dbReference type="PIRSR" id="PIRSR600829-1"/>
    </source>
</evidence>
<feature type="binding site" evidence="16">
    <location>
        <position position="66"/>
    </location>
    <ligand>
        <name>substrate</name>
    </ligand>
</feature>
<dbReference type="CDD" id="cd14263">
    <property type="entry name" value="DAGK_IM_like"/>
    <property type="match status" value="1"/>
</dbReference>
<keyword evidence="14" id="KW-1208">Phospholipid metabolism</keyword>
<comment type="subcellular location">
    <subcellularLocation>
        <location evidence="1">Cell membrane</location>
        <topology evidence="1">Multi-pass membrane protein</topology>
    </subcellularLocation>
</comment>
<proteinExistence type="inferred from homology"/>
<dbReference type="AlphaFoldDB" id="A0A2M7G4V6"/>
<dbReference type="Pfam" id="PF01219">
    <property type="entry name" value="DAGK_prokar"/>
    <property type="match status" value="1"/>
</dbReference>
<evidence type="ECO:0000256" key="18">
    <source>
        <dbReference type="PIRSR" id="PIRSR600829-4"/>
    </source>
</evidence>
<evidence type="ECO:0000256" key="11">
    <source>
        <dbReference type="ARBA" id="ARBA00023098"/>
    </source>
</evidence>
<feature type="transmembrane region" description="Helical" evidence="19">
    <location>
        <begin position="30"/>
        <end position="47"/>
    </location>
</feature>
<feature type="binding site" evidence="17">
    <location>
        <begin position="82"/>
        <end position="84"/>
    </location>
    <ligand>
        <name>ATP</name>
        <dbReference type="ChEBI" id="CHEBI:30616"/>
    </ligand>
</feature>
<keyword evidence="6 19" id="KW-0812">Transmembrane</keyword>
<keyword evidence="13" id="KW-0594">Phospholipid biosynthesis</keyword>
<dbReference type="Proteomes" id="UP000231019">
    <property type="component" value="Unassembled WGS sequence"/>
</dbReference>
<evidence type="ECO:0000256" key="13">
    <source>
        <dbReference type="ARBA" id="ARBA00023209"/>
    </source>
</evidence>
<dbReference type="GO" id="GO:0008654">
    <property type="term" value="P:phospholipid biosynthetic process"/>
    <property type="evidence" value="ECO:0007669"/>
    <property type="project" value="UniProtKB-KW"/>
</dbReference>
<evidence type="ECO:0000313" key="20">
    <source>
        <dbReference type="EMBL" id="PIW16951.1"/>
    </source>
</evidence>
<gene>
    <name evidence="20" type="ORF">COW36_10775</name>
</gene>
<comment type="caution">
    <text evidence="20">The sequence shown here is derived from an EMBL/GenBank/DDBJ whole genome shotgun (WGS) entry which is preliminary data.</text>
</comment>
<evidence type="ECO:0000256" key="16">
    <source>
        <dbReference type="PIRSR" id="PIRSR600829-2"/>
    </source>
</evidence>
<keyword evidence="10 19" id="KW-1133">Transmembrane helix</keyword>
<evidence type="ECO:0000256" key="12">
    <source>
        <dbReference type="ARBA" id="ARBA00023136"/>
    </source>
</evidence>
<dbReference type="Gene3D" id="1.10.287.3610">
    <property type="match status" value="1"/>
</dbReference>
<dbReference type="InterPro" id="IPR000829">
    <property type="entry name" value="DAGK"/>
</dbReference>
<name>A0A2M7G4V6_9BACT</name>
<dbReference type="GO" id="GO:0005886">
    <property type="term" value="C:plasma membrane"/>
    <property type="evidence" value="ECO:0007669"/>
    <property type="project" value="UniProtKB-SubCell"/>
</dbReference>
<comment type="cofactor">
    <cofactor evidence="18">
        <name>Mg(2+)</name>
        <dbReference type="ChEBI" id="CHEBI:18420"/>
    </cofactor>
    <text evidence="18">Mn(2+), Zn(2+), Cd(2+) and Co(2+) support activity to lesser extents.</text>
</comment>
<keyword evidence="3" id="KW-1003">Cell membrane</keyword>
<organism evidence="20 21">
    <name type="scientific">bacterium (Candidatus Blackallbacteria) CG17_big_fil_post_rev_8_21_14_2_50_48_46</name>
    <dbReference type="NCBI Taxonomy" id="2014261"/>
    <lineage>
        <taxon>Bacteria</taxon>
        <taxon>Candidatus Blackallbacteria</taxon>
    </lineage>
</organism>
<evidence type="ECO:0000256" key="19">
    <source>
        <dbReference type="SAM" id="Phobius"/>
    </source>
</evidence>
<accession>A0A2M7G4V6</accession>
<keyword evidence="11" id="KW-0443">Lipid metabolism</keyword>
<sequence length="123" mass="13257">MKGFKKFLLGFRWAGEGLVYALKTQRNMQVHAAASLLALSLSLWLNLLPLEWAVLFLTLGLVLSLELLNTALEASLNHLAPEIHPQVKIAKDVAAGAVLAASIAAVAVGLCLWGPKLLNVLRH</sequence>
<keyword evidence="9 17" id="KW-0067">ATP-binding</keyword>
<keyword evidence="12 19" id="KW-0472">Membrane</keyword>
<evidence type="ECO:0000256" key="10">
    <source>
        <dbReference type="ARBA" id="ARBA00022989"/>
    </source>
</evidence>
<evidence type="ECO:0000256" key="14">
    <source>
        <dbReference type="ARBA" id="ARBA00023264"/>
    </source>
</evidence>
<dbReference type="GO" id="GO:0016301">
    <property type="term" value="F:kinase activity"/>
    <property type="evidence" value="ECO:0007669"/>
    <property type="project" value="UniProtKB-KW"/>
</dbReference>
<keyword evidence="8 20" id="KW-0418">Kinase</keyword>
<evidence type="ECO:0000256" key="7">
    <source>
        <dbReference type="ARBA" id="ARBA00022741"/>
    </source>
</evidence>
<evidence type="ECO:0000256" key="1">
    <source>
        <dbReference type="ARBA" id="ARBA00004651"/>
    </source>
</evidence>
<dbReference type="GO" id="GO:0046872">
    <property type="term" value="F:metal ion binding"/>
    <property type="evidence" value="ECO:0007669"/>
    <property type="project" value="UniProtKB-KW"/>
</dbReference>